<feature type="region of interest" description="Disordered" evidence="1">
    <location>
        <begin position="274"/>
        <end position="293"/>
    </location>
</feature>
<dbReference type="Proteomes" id="UP000541610">
    <property type="component" value="Unassembled WGS sequence"/>
</dbReference>
<protein>
    <submittedName>
        <fullName evidence="2">Uncharacterized protein</fullName>
    </submittedName>
</protein>
<feature type="region of interest" description="Disordered" evidence="1">
    <location>
        <begin position="896"/>
        <end position="915"/>
    </location>
</feature>
<proteinExistence type="predicted"/>
<dbReference type="AlphaFoldDB" id="A0A7J6NQT6"/>
<evidence type="ECO:0000313" key="2">
    <source>
        <dbReference type="EMBL" id="KAF4686213.1"/>
    </source>
</evidence>
<dbReference type="OrthoDB" id="363195at2759"/>
<comment type="caution">
    <text evidence="2">The sequence shown here is derived from an EMBL/GenBank/DDBJ whole genome shotgun (WGS) entry which is preliminary data.</text>
</comment>
<evidence type="ECO:0000256" key="1">
    <source>
        <dbReference type="SAM" id="MobiDB-lite"/>
    </source>
</evidence>
<evidence type="ECO:0000313" key="3">
    <source>
        <dbReference type="Proteomes" id="UP000541610"/>
    </source>
</evidence>
<dbReference type="EMBL" id="JABANP010000230">
    <property type="protein sequence ID" value="KAF4686213.1"/>
    <property type="molecule type" value="Genomic_DNA"/>
</dbReference>
<sequence length="1123" mass="121439">MADVTSSILEGVRASFPALFASRTGKAENMASDISVVAIGKVPLCSTLCHNVLAQCPGFNLDDVSGPCDSSSVPPVCAMAHFSRVDDMPPQYSTFDEHEPFSDKCPPFDPTLVFAGDHSLLEAVRRAQIRARTTGKDINVKLHYPAAADYALGRNLRLDRLQMQQREAKRGLSSRGGAYYRHSPKSDPSLNLRLETLKFNMPVERLSDSGKLLASGCFFAQASGFTHREEGIQAFFSTLLFVTPNMPIARHIDLRKLLALGFFFVEAGGVRLGEPGNQMPSSERAPSGSHTTSHMLSAVPIEHVLRDRCREISRTHGLDCSRVALAGLSPVTEVENNFDDINIGIEDNGKTKAVDDLLSPAKAYEESRILQSYNEHALEAILSPSIVDKQGLDSRWLSLDSEDFEAKSRVAAGGDLAKQELRRLIVAAGDPSNLNELRSSGILGTARTLMSRESSTDELKSLAGTLITLLTDLPISSNVANVNTGADGRVTVLFGDPSMTCYIAFHLLLWGLAQAVKTDTLLLAKALDSVVTLFDEEALNKTTDAMKRTAARGVYRRVNHAPHCDLGPDSGEIVTPLQQSIRQYFPGGISSASTTSPLFKELQTLIANFQGSDAAQRQASQLISATSATMAKHIAEAAVASLLSAVPSSVPPPVKYPVTFADFSMADVTSSILEGVRASFPALFASRTGKAESDTYEKCYTAYMSMQCASIFPMCTVPQASDISVVAIGKVPLCSTLCHNVLAQCPGFNLDDVSGPCDSSSVPPVCAMAHFSRVDDMPPQYSTFDEHEPFSDKCPPFDPTLVFAGDHSLLEAVRRAQIRARTTGKDINVKLHYPAAADYALGRNLRLDRLQMQQRAFLSTLLFVTSDMPIARHIDLRKLLALGFFFVEAGGVRLGEPGNQMPSSERAPSGSHTTSHMLSAVPIEHVLRDRCREISRTHGLDCSRVALAGLSPVTEVENNFDDINIGIEDNGKTKAVDDLLSLAKAYEESRILQSYNEHALEAILSPSIVDKQSLDSRWLSLDSEDFEAKSRVAAGGDLAKQELRRLIVAAGDPSNLNELRSSGILGTARTLMSRESSTDELKSLAGTLITLLTDLPISSNVANVNTGADGRVTGTRFRGDAVR</sequence>
<name>A0A7J6NQT6_PEROL</name>
<organism evidence="2 3">
    <name type="scientific">Perkinsus olseni</name>
    <name type="common">Perkinsus atlanticus</name>
    <dbReference type="NCBI Taxonomy" id="32597"/>
    <lineage>
        <taxon>Eukaryota</taxon>
        <taxon>Sar</taxon>
        <taxon>Alveolata</taxon>
        <taxon>Perkinsozoa</taxon>
        <taxon>Perkinsea</taxon>
        <taxon>Perkinsida</taxon>
        <taxon>Perkinsidae</taxon>
        <taxon>Perkinsus</taxon>
    </lineage>
</organism>
<gene>
    <name evidence="2" type="ORF">FOZ60_005550</name>
</gene>
<accession>A0A7J6NQT6</accession>
<feature type="region of interest" description="Disordered" evidence="1">
    <location>
        <begin position="165"/>
        <end position="186"/>
    </location>
</feature>
<reference evidence="2 3" key="1">
    <citation type="submission" date="2020-04" db="EMBL/GenBank/DDBJ databases">
        <title>Perkinsus olseni comparative genomics.</title>
        <authorList>
            <person name="Bogema D.R."/>
        </authorList>
    </citation>
    <scope>NUCLEOTIDE SEQUENCE [LARGE SCALE GENOMIC DNA]</scope>
    <source>
        <strain evidence="2">00978-12</strain>
    </source>
</reference>